<evidence type="ECO:0000256" key="1">
    <source>
        <dbReference type="SAM" id="MobiDB-lite"/>
    </source>
</evidence>
<dbReference type="KEGG" id="fcy:FRACYDRAFT_246980"/>
<keyword evidence="2" id="KW-0472">Membrane</keyword>
<dbReference type="Gene3D" id="3.80.10.10">
    <property type="entry name" value="Ribonuclease Inhibitor"/>
    <property type="match status" value="1"/>
</dbReference>
<feature type="compositionally biased region" description="Basic and acidic residues" evidence="1">
    <location>
        <begin position="161"/>
        <end position="171"/>
    </location>
</feature>
<feature type="compositionally biased region" description="Basic and acidic residues" evidence="1">
    <location>
        <begin position="383"/>
        <end position="397"/>
    </location>
</feature>
<feature type="region of interest" description="Disordered" evidence="1">
    <location>
        <begin position="161"/>
        <end position="182"/>
    </location>
</feature>
<reference evidence="3 4" key="1">
    <citation type="submission" date="2016-09" db="EMBL/GenBank/DDBJ databases">
        <title>Extensive genetic diversity and differential bi-allelic expression allows diatom success in the polar Southern Ocean.</title>
        <authorList>
            <consortium name="DOE Joint Genome Institute"/>
            <person name="Mock T."/>
            <person name="Otillar R.P."/>
            <person name="Strauss J."/>
            <person name="Dupont C."/>
            <person name="Frickenhaus S."/>
            <person name="Maumus F."/>
            <person name="Mcmullan M."/>
            <person name="Sanges R."/>
            <person name="Schmutz J."/>
            <person name="Toseland A."/>
            <person name="Valas R."/>
            <person name="Veluchamy A."/>
            <person name="Ward B.J."/>
            <person name="Allen A."/>
            <person name="Barry K."/>
            <person name="Falciatore A."/>
            <person name="Ferrante M."/>
            <person name="Fortunato A.E."/>
            <person name="Gloeckner G."/>
            <person name="Gruber A."/>
            <person name="Hipkin R."/>
            <person name="Janech M."/>
            <person name="Kroth P."/>
            <person name="Leese F."/>
            <person name="Lindquist E."/>
            <person name="Lyon B.R."/>
            <person name="Martin J."/>
            <person name="Mayer C."/>
            <person name="Parker M."/>
            <person name="Quesneville H."/>
            <person name="Raymond J."/>
            <person name="Uhlig C."/>
            <person name="Valentin K.U."/>
            <person name="Worden A.Z."/>
            <person name="Armbrust E.V."/>
            <person name="Bowler C."/>
            <person name="Green B."/>
            <person name="Moulton V."/>
            <person name="Van Oosterhout C."/>
            <person name="Grigoriev I."/>
        </authorList>
    </citation>
    <scope>NUCLEOTIDE SEQUENCE [LARGE SCALE GENOMIC DNA]</scope>
    <source>
        <strain evidence="3 4">CCMP1102</strain>
    </source>
</reference>
<keyword evidence="2" id="KW-1133">Transmembrane helix</keyword>
<name>A0A1E7EXF5_9STRA</name>
<dbReference type="AlphaFoldDB" id="A0A1E7EXF5"/>
<feature type="compositionally biased region" description="Low complexity" evidence="1">
    <location>
        <begin position="346"/>
        <end position="355"/>
    </location>
</feature>
<sequence length="715" mass="78761">MIALQPDIYFSGKTSSHHTDTVLVAELCRIFRTGIGRHKPRAIDSSVHVTDAYLTDSSATTATTAAAAKNNNKNNKNYDYDDAHFKDDLTFDRLLWCDSSQDDYLKHKIKEQYSGSGSGEDDGDEEETKLPAALEPAAMDDDDYDYDYDYDSSIYDSSIIREEKKQEEERSSSSSSSSKKKKNIIGNSLEMILRFGGGLLGTNNSDNFTIDEIIEETEREEEESAKSLSSSSSFPKTTSAKNIRKNLANANNNKFVNDETSVGSITEEIGVIVKNNISQSQQQLDIEEGGGNEDDDEQGTISNTMISSLSNDDDTNSYIVRAQQLLGIQQSVSSARQQHQKKDINSSRSSNSSSSKDNEKQPWKDVDEEEVTSSPVTPPRSYDISKDGKPTKMKTKDTPNTPGTPSTVIIKMGHPLGLATPPPSDTDGDHGYQYNKNKKYSDDDNDDGDGWYCSSFGFLIRAGNNNKVYRRSIVLVGVLLALFLILIVVASVQLTGWNSNPITIGESSSEFDLSGWEDRPTVWTIVGSDAAATGPPSVATADQTIVDSGAAATGPPSVAATENQTFDPSAALLPDNGTPVENLDEILMQVINERLPETVTALVNDPSSPQYRAYEWTVKTSPLTKQELEINPMRLIQRYVLAVLYYMTNGNLWTNSTGWLDTHDECAWFSTSGNDEVCDPLGRMYEIDLRRNNLSGPIPSEFVLLSSTVHTFVEW</sequence>
<keyword evidence="2" id="KW-0812">Transmembrane</keyword>
<feature type="transmembrane region" description="Helical" evidence="2">
    <location>
        <begin position="473"/>
        <end position="494"/>
    </location>
</feature>
<protein>
    <submittedName>
        <fullName evidence="3">Uncharacterized protein</fullName>
    </submittedName>
</protein>
<feature type="region of interest" description="Disordered" evidence="1">
    <location>
        <begin position="282"/>
        <end position="313"/>
    </location>
</feature>
<proteinExistence type="predicted"/>
<organism evidence="3 4">
    <name type="scientific">Fragilariopsis cylindrus CCMP1102</name>
    <dbReference type="NCBI Taxonomy" id="635003"/>
    <lineage>
        <taxon>Eukaryota</taxon>
        <taxon>Sar</taxon>
        <taxon>Stramenopiles</taxon>
        <taxon>Ochrophyta</taxon>
        <taxon>Bacillariophyta</taxon>
        <taxon>Bacillariophyceae</taxon>
        <taxon>Bacillariophycidae</taxon>
        <taxon>Bacillariales</taxon>
        <taxon>Bacillariaceae</taxon>
        <taxon>Fragilariopsis</taxon>
    </lineage>
</organism>
<accession>A0A1E7EXF5</accession>
<feature type="compositionally biased region" description="Polar residues" evidence="1">
    <location>
        <begin position="300"/>
        <end position="310"/>
    </location>
</feature>
<dbReference type="InterPro" id="IPR032675">
    <property type="entry name" value="LRR_dom_sf"/>
</dbReference>
<dbReference type="Proteomes" id="UP000095751">
    <property type="component" value="Unassembled WGS sequence"/>
</dbReference>
<keyword evidence="4" id="KW-1185">Reference proteome</keyword>
<evidence type="ECO:0000313" key="4">
    <source>
        <dbReference type="Proteomes" id="UP000095751"/>
    </source>
</evidence>
<feature type="compositionally biased region" description="Basic and acidic residues" evidence="1">
    <location>
        <begin position="356"/>
        <end position="365"/>
    </location>
</feature>
<feature type="compositionally biased region" description="Acidic residues" evidence="1">
    <location>
        <begin position="285"/>
        <end position="298"/>
    </location>
</feature>
<dbReference type="InParanoid" id="A0A1E7EXF5"/>
<gene>
    <name evidence="3" type="ORF">FRACYDRAFT_246980</name>
</gene>
<evidence type="ECO:0000313" key="3">
    <source>
        <dbReference type="EMBL" id="OEU10494.1"/>
    </source>
</evidence>
<feature type="region of interest" description="Disordered" evidence="1">
    <location>
        <begin position="330"/>
        <end position="444"/>
    </location>
</feature>
<feature type="region of interest" description="Disordered" evidence="1">
    <location>
        <begin position="111"/>
        <end position="145"/>
    </location>
</feature>
<dbReference type="EMBL" id="KV784371">
    <property type="protein sequence ID" value="OEU10494.1"/>
    <property type="molecule type" value="Genomic_DNA"/>
</dbReference>
<feature type="compositionally biased region" description="Polar residues" evidence="1">
    <location>
        <begin position="398"/>
        <end position="407"/>
    </location>
</feature>
<feature type="region of interest" description="Disordered" evidence="1">
    <location>
        <begin position="217"/>
        <end position="239"/>
    </location>
</feature>
<evidence type="ECO:0000256" key="2">
    <source>
        <dbReference type="SAM" id="Phobius"/>
    </source>
</evidence>